<dbReference type="Pfam" id="PF02945">
    <property type="entry name" value="Endonuclease_7"/>
    <property type="match status" value="1"/>
</dbReference>
<evidence type="ECO:0008006" key="3">
    <source>
        <dbReference type="Google" id="ProtNLM"/>
    </source>
</evidence>
<dbReference type="Proteomes" id="UP000683360">
    <property type="component" value="Unassembled WGS sequence"/>
</dbReference>
<dbReference type="PANTHER" id="PTHR31511">
    <property type="entry name" value="PROTEIN CBG23764"/>
    <property type="match status" value="1"/>
</dbReference>
<dbReference type="SUPFAM" id="SSF56672">
    <property type="entry name" value="DNA/RNA polymerases"/>
    <property type="match status" value="1"/>
</dbReference>
<comment type="caution">
    <text evidence="1">The sequence shown here is derived from an EMBL/GenBank/DDBJ whole genome shotgun (WGS) entry which is preliminary data.</text>
</comment>
<name>A0A8S3QHF9_MYTED</name>
<sequence length="370" mass="43244">MDEINRRLDIWTQAWASHRMRTTKSSPVNIWIAGQIQNPVGTQLSERDLVDYGLEGNIDAANLMDDGRPIFEPMNIAINDQLMRADFNRTEKPILNNHEEDEFQEATGCYICGEEFKESEKVREHNHLSGKYRGAACQSCNTKEGLTWQCGLKYTGIKLELLTDVDMLQMFEKGIRGGFSGVLGPRHVKAYNKYTSNYDKDYRIIDEHEKKECLKRLKEGKNLNKFLEKNYLLYLDANNLYGWAMSQKLPEEDFKWEKDPNYYKEIPKGRGCLIECDLKYTEKCKKKTYKYPLAPEKMKIKKEELSDYQLNLLGDKPLGQAILDYSKQLMYSFYYDVANELWEKNELVASDTDSMILSVKPKIFIKTWKK</sequence>
<dbReference type="InterPro" id="IPR004211">
    <property type="entry name" value="Endonuclease_7"/>
</dbReference>
<dbReference type="SUPFAM" id="SSF54060">
    <property type="entry name" value="His-Me finger endonucleases"/>
    <property type="match status" value="1"/>
</dbReference>
<reference evidence="1" key="1">
    <citation type="submission" date="2021-03" db="EMBL/GenBank/DDBJ databases">
        <authorList>
            <person name="Bekaert M."/>
        </authorList>
    </citation>
    <scope>NUCLEOTIDE SEQUENCE</scope>
</reference>
<dbReference type="InterPro" id="IPR038563">
    <property type="entry name" value="Endonuclease_7_sf"/>
</dbReference>
<dbReference type="EMBL" id="CAJPWZ010000550">
    <property type="protein sequence ID" value="CAG2196248.1"/>
    <property type="molecule type" value="Genomic_DNA"/>
</dbReference>
<dbReference type="InterPro" id="IPR044925">
    <property type="entry name" value="His-Me_finger_sf"/>
</dbReference>
<gene>
    <name evidence="1" type="ORF">MEDL_11171</name>
</gene>
<dbReference type="AlphaFoldDB" id="A0A8S3QHF9"/>
<protein>
    <recommendedName>
        <fullName evidence="3">DNA-directed DNA polymerase</fullName>
    </recommendedName>
</protein>
<evidence type="ECO:0000313" key="1">
    <source>
        <dbReference type="EMBL" id="CAG2196248.1"/>
    </source>
</evidence>
<dbReference type="Gene3D" id="3.40.1800.10">
    <property type="entry name" value="His-Me finger endonucleases"/>
    <property type="match status" value="1"/>
</dbReference>
<dbReference type="PANTHER" id="PTHR31511:SF12">
    <property type="entry name" value="RHO TERMINATION FACTOR N-TERMINAL DOMAIN-CONTAINING PROTEIN"/>
    <property type="match status" value="1"/>
</dbReference>
<proteinExistence type="predicted"/>
<organism evidence="1 2">
    <name type="scientific">Mytilus edulis</name>
    <name type="common">Blue mussel</name>
    <dbReference type="NCBI Taxonomy" id="6550"/>
    <lineage>
        <taxon>Eukaryota</taxon>
        <taxon>Metazoa</taxon>
        <taxon>Spiralia</taxon>
        <taxon>Lophotrochozoa</taxon>
        <taxon>Mollusca</taxon>
        <taxon>Bivalvia</taxon>
        <taxon>Autobranchia</taxon>
        <taxon>Pteriomorphia</taxon>
        <taxon>Mytilida</taxon>
        <taxon>Mytiloidea</taxon>
        <taxon>Mytilidae</taxon>
        <taxon>Mytilinae</taxon>
        <taxon>Mytilus</taxon>
    </lineage>
</organism>
<keyword evidence="2" id="KW-1185">Reference proteome</keyword>
<accession>A0A8S3QHF9</accession>
<dbReference type="InterPro" id="IPR043502">
    <property type="entry name" value="DNA/RNA_pol_sf"/>
</dbReference>
<evidence type="ECO:0000313" key="2">
    <source>
        <dbReference type="Proteomes" id="UP000683360"/>
    </source>
</evidence>
<dbReference type="OrthoDB" id="408971at2759"/>